<keyword evidence="2" id="KW-0413">Isomerase</keyword>
<evidence type="ECO:0000256" key="4">
    <source>
        <dbReference type="PIRSR" id="PIRSR613078-2"/>
    </source>
</evidence>
<keyword evidence="6" id="KW-1185">Reference proteome</keyword>
<gene>
    <name evidence="5" type="primary">phoE</name>
    <name evidence="5" type="ORF">AArcS_3083</name>
</gene>
<feature type="active site" description="Tele-phosphohistidine intermediate" evidence="3">
    <location>
        <position position="9"/>
    </location>
</feature>
<accession>A0A897MQ39</accession>
<protein>
    <submittedName>
        <fullName evidence="5">Broad specificity phosphatase PhoE or related phosphatase</fullName>
    </submittedName>
</protein>
<dbReference type="CDD" id="cd07067">
    <property type="entry name" value="HP_PGM_like"/>
    <property type="match status" value="1"/>
</dbReference>
<feature type="binding site" evidence="4">
    <location>
        <position position="59"/>
    </location>
    <ligand>
        <name>substrate</name>
    </ligand>
</feature>
<evidence type="ECO:0000256" key="2">
    <source>
        <dbReference type="ARBA" id="ARBA00023235"/>
    </source>
</evidence>
<dbReference type="AlphaFoldDB" id="A0A897MQ39"/>
<name>A0A897MQ39_9EURY</name>
<dbReference type="EMBL" id="CP064786">
    <property type="protein sequence ID" value="QSG04270.1"/>
    <property type="molecule type" value="Genomic_DNA"/>
</dbReference>
<dbReference type="SUPFAM" id="SSF53254">
    <property type="entry name" value="Phosphoglycerate mutase-like"/>
    <property type="match status" value="1"/>
</dbReference>
<sequence length="206" mass="22848">MGTVVLVRHGETAWNDEHRVQGWAPVGLNDRGREQGTTLGRHLAAEYDIDRLIASDLRRTVETLREIRRAVDTDDVTTDRAWRERDFGVLQGLGYAELFQGYPEFSVLESGYEGASATPESGESWLDFDGRVRDAWGELRKSVGDETIVVVTHGGPIHVILGKIHGLDIVETIRDIDVGNCAVTEIEVDGDEVTLGRECDIGFVED</sequence>
<dbReference type="SMART" id="SM00855">
    <property type="entry name" value="PGAM"/>
    <property type="match status" value="1"/>
</dbReference>
<dbReference type="Pfam" id="PF00300">
    <property type="entry name" value="His_Phos_1"/>
    <property type="match status" value="1"/>
</dbReference>
<dbReference type="KEGG" id="hara:AArcS_3083"/>
<evidence type="ECO:0000313" key="6">
    <source>
        <dbReference type="Proteomes" id="UP000663586"/>
    </source>
</evidence>
<dbReference type="GO" id="GO:0005737">
    <property type="term" value="C:cytoplasm"/>
    <property type="evidence" value="ECO:0007669"/>
    <property type="project" value="TreeGrafter"/>
</dbReference>
<keyword evidence="1" id="KW-0324">Glycolysis</keyword>
<evidence type="ECO:0000256" key="1">
    <source>
        <dbReference type="ARBA" id="ARBA00023152"/>
    </source>
</evidence>
<dbReference type="InterPro" id="IPR001345">
    <property type="entry name" value="PG/BPGM_mutase_AS"/>
</dbReference>
<dbReference type="Gene3D" id="3.40.50.1240">
    <property type="entry name" value="Phosphoglycerate mutase-like"/>
    <property type="match status" value="1"/>
</dbReference>
<proteinExistence type="predicted"/>
<dbReference type="InterPro" id="IPR050275">
    <property type="entry name" value="PGM_Phosphatase"/>
</dbReference>
<reference evidence="5" key="1">
    <citation type="submission" date="2020-11" db="EMBL/GenBank/DDBJ databases">
        <title>Carbohydrate-dependent, anaerobic sulfur respiration: A novel catabolism in halophilic archaea.</title>
        <authorList>
            <person name="Sorokin D.Y."/>
            <person name="Messina E."/>
            <person name="Smedile F."/>
            <person name="La Cono V."/>
            <person name="Hallsworth J.E."/>
            <person name="Yakimov M.M."/>
        </authorList>
    </citation>
    <scope>NUCLEOTIDE SEQUENCE</scope>
    <source>
        <strain evidence="5">AArc-S</strain>
    </source>
</reference>
<dbReference type="RefSeq" id="WP_238478294.1">
    <property type="nucleotide sequence ID" value="NZ_CP064786.1"/>
</dbReference>
<feature type="binding site" evidence="4">
    <location>
        <begin position="8"/>
        <end position="15"/>
    </location>
    <ligand>
        <name>substrate</name>
    </ligand>
</feature>
<evidence type="ECO:0000313" key="5">
    <source>
        <dbReference type="EMBL" id="QSG04270.1"/>
    </source>
</evidence>
<dbReference type="PIRSF" id="PIRSF000709">
    <property type="entry name" value="6PFK_2-Ptase"/>
    <property type="match status" value="1"/>
</dbReference>
<evidence type="ECO:0000256" key="3">
    <source>
        <dbReference type="PIRSR" id="PIRSR613078-1"/>
    </source>
</evidence>
<dbReference type="PROSITE" id="PS00175">
    <property type="entry name" value="PG_MUTASE"/>
    <property type="match status" value="1"/>
</dbReference>
<dbReference type="PANTHER" id="PTHR48100">
    <property type="entry name" value="BROAD-SPECIFICITY PHOSPHATASE YOR283W-RELATED"/>
    <property type="match status" value="1"/>
</dbReference>
<dbReference type="InterPro" id="IPR013078">
    <property type="entry name" value="His_Pase_superF_clade-1"/>
</dbReference>
<dbReference type="PANTHER" id="PTHR48100:SF1">
    <property type="entry name" value="HISTIDINE PHOSPHATASE FAMILY PROTEIN-RELATED"/>
    <property type="match status" value="1"/>
</dbReference>
<dbReference type="Proteomes" id="UP000663586">
    <property type="component" value="Chromosome"/>
</dbReference>
<dbReference type="GO" id="GO:0016791">
    <property type="term" value="F:phosphatase activity"/>
    <property type="evidence" value="ECO:0007669"/>
    <property type="project" value="TreeGrafter"/>
</dbReference>
<feature type="active site" description="Proton donor/acceptor" evidence="3">
    <location>
        <position position="84"/>
    </location>
</feature>
<dbReference type="GeneID" id="70686461"/>
<organism evidence="5 6">
    <name type="scientific">Natranaeroarchaeum sulfidigenes</name>
    <dbReference type="NCBI Taxonomy" id="2784880"/>
    <lineage>
        <taxon>Archaea</taxon>
        <taxon>Methanobacteriati</taxon>
        <taxon>Methanobacteriota</taxon>
        <taxon>Stenosarchaea group</taxon>
        <taxon>Halobacteria</taxon>
        <taxon>Halobacteriales</taxon>
        <taxon>Natronoarchaeaceae</taxon>
        <taxon>Natranaeroarchaeum</taxon>
    </lineage>
</organism>
<dbReference type="InterPro" id="IPR029033">
    <property type="entry name" value="His_PPase_superfam"/>
</dbReference>